<dbReference type="AlphaFoldDB" id="A0A9Q8Z2E2"/>
<evidence type="ECO:0000313" key="5">
    <source>
        <dbReference type="Proteomes" id="UP001056012"/>
    </source>
</evidence>
<dbReference type="PRINTS" id="PR00081">
    <property type="entry name" value="GDHRDH"/>
</dbReference>
<evidence type="ECO:0000313" key="4">
    <source>
        <dbReference type="EMBL" id="USP74937.1"/>
    </source>
</evidence>
<comment type="similarity">
    <text evidence="1">Belongs to the short-chain dehydrogenases/reductases (SDR) family.</text>
</comment>
<evidence type="ECO:0000256" key="2">
    <source>
        <dbReference type="ARBA" id="ARBA00022857"/>
    </source>
</evidence>
<name>A0A9Q8Z2E2_CURCL</name>
<proteinExistence type="inferred from homology"/>
<gene>
    <name evidence="4" type="ORF">yc1106_02211</name>
</gene>
<evidence type="ECO:0000256" key="1">
    <source>
        <dbReference type="ARBA" id="ARBA00006484"/>
    </source>
</evidence>
<dbReference type="InterPro" id="IPR002347">
    <property type="entry name" value="SDR_fam"/>
</dbReference>
<dbReference type="SUPFAM" id="SSF51735">
    <property type="entry name" value="NAD(P)-binding Rossmann-fold domains"/>
    <property type="match status" value="1"/>
</dbReference>
<keyword evidence="2" id="KW-0521">NADP</keyword>
<protein>
    <submittedName>
        <fullName evidence="4">Uncharacterized protein</fullName>
    </submittedName>
</protein>
<organism evidence="4 5">
    <name type="scientific">Curvularia clavata</name>
    <dbReference type="NCBI Taxonomy" id="95742"/>
    <lineage>
        <taxon>Eukaryota</taxon>
        <taxon>Fungi</taxon>
        <taxon>Dikarya</taxon>
        <taxon>Ascomycota</taxon>
        <taxon>Pezizomycotina</taxon>
        <taxon>Dothideomycetes</taxon>
        <taxon>Pleosporomycetidae</taxon>
        <taxon>Pleosporales</taxon>
        <taxon>Pleosporineae</taxon>
        <taxon>Pleosporaceae</taxon>
        <taxon>Curvularia</taxon>
    </lineage>
</organism>
<dbReference type="VEuPathDB" id="FungiDB:yc1106_02211"/>
<dbReference type="PANTHER" id="PTHR24320">
    <property type="entry name" value="RETINOL DEHYDROGENASE"/>
    <property type="match status" value="1"/>
</dbReference>
<keyword evidence="5" id="KW-1185">Reference proteome</keyword>
<dbReference type="PROSITE" id="PS00061">
    <property type="entry name" value="ADH_SHORT"/>
    <property type="match status" value="1"/>
</dbReference>
<keyword evidence="3" id="KW-0560">Oxidoreductase</keyword>
<accession>A0A9Q8Z2E2</accession>
<dbReference type="Gene3D" id="3.40.50.720">
    <property type="entry name" value="NAD(P)-binding Rossmann-like Domain"/>
    <property type="match status" value="1"/>
</dbReference>
<evidence type="ECO:0000256" key="3">
    <source>
        <dbReference type="ARBA" id="ARBA00023002"/>
    </source>
</evidence>
<dbReference type="InterPro" id="IPR036291">
    <property type="entry name" value="NAD(P)-bd_dom_sf"/>
</dbReference>
<dbReference type="InterPro" id="IPR020904">
    <property type="entry name" value="Sc_DH/Rdtase_CS"/>
</dbReference>
<dbReference type="PANTHER" id="PTHR24320:SF282">
    <property type="entry name" value="WW DOMAIN-CONTAINING OXIDOREDUCTASE"/>
    <property type="match status" value="1"/>
</dbReference>
<sequence>MCSRSFSPATEIPHLQGKVIIVTGGNNGLGKQAILEYARHGPAEIWMASRNLDKANEAIREIHAQVGGSILPVIKPLQLDLNSLDSVQQAARRFLSEARRLDILMLNAGIMACPPAVTKDGYEVQFGTNHLGHALFAKLLLPILKSTAASDPFADVRVVVVSSGAHSGAPKAGVVFESLKTPAEQMGGMERYGQSKTASILWTRHMAQMHRDIKWASIHPGVVNTGLQAGADGASLPVRVLLKVGKPLMMTVEKGAWNQLWASVSSEVKSGEYYEPVGVAGKATEQAKDMWLAEKSAESSEQATAASIATADEPADVGFDEHMEDSFDGLDWDDFLEYIKPIAT</sequence>
<dbReference type="EMBL" id="CP089275">
    <property type="protein sequence ID" value="USP74937.1"/>
    <property type="molecule type" value="Genomic_DNA"/>
</dbReference>
<dbReference type="OrthoDB" id="191139at2759"/>
<dbReference type="Proteomes" id="UP001056012">
    <property type="component" value="Chromosome 2"/>
</dbReference>
<reference evidence="4" key="1">
    <citation type="submission" date="2021-12" db="EMBL/GenBank/DDBJ databases">
        <title>Curvularia clavata genome.</title>
        <authorList>
            <person name="Cao Y."/>
        </authorList>
    </citation>
    <scope>NUCLEOTIDE SEQUENCE</scope>
    <source>
        <strain evidence="4">Yc1106</strain>
    </source>
</reference>
<dbReference type="GO" id="GO:0016491">
    <property type="term" value="F:oxidoreductase activity"/>
    <property type="evidence" value="ECO:0007669"/>
    <property type="project" value="UniProtKB-KW"/>
</dbReference>
<dbReference type="Pfam" id="PF00106">
    <property type="entry name" value="adh_short"/>
    <property type="match status" value="1"/>
</dbReference>